<keyword evidence="12 15" id="KW-0472">Membrane</keyword>
<dbReference type="SUPFAM" id="SSF48264">
    <property type="entry name" value="Cytochrome P450"/>
    <property type="match status" value="1"/>
</dbReference>
<dbReference type="PANTHER" id="PTHR24292">
    <property type="entry name" value="CYTOCHROME P450"/>
    <property type="match status" value="1"/>
</dbReference>
<dbReference type="AlphaFoldDB" id="A0A6M2DRY4"/>
<name>A0A6M2DRY4_XENCH</name>
<feature type="binding site" description="axial binding residue" evidence="13">
    <location>
        <position position="457"/>
    </location>
    <ligand>
        <name>heme</name>
        <dbReference type="ChEBI" id="CHEBI:30413"/>
    </ligand>
    <ligandPart>
        <name>Fe</name>
        <dbReference type="ChEBI" id="CHEBI:18248"/>
    </ligandPart>
</feature>
<comment type="cofactor">
    <cofactor evidence="1 13">
        <name>heme</name>
        <dbReference type="ChEBI" id="CHEBI:30413"/>
    </cofactor>
</comment>
<dbReference type="CDD" id="cd11056">
    <property type="entry name" value="CYP6-like"/>
    <property type="match status" value="1"/>
</dbReference>
<dbReference type="InterPro" id="IPR050476">
    <property type="entry name" value="Insect_CytP450_Detox"/>
</dbReference>
<keyword evidence="7" id="KW-0256">Endoplasmic reticulum</keyword>
<keyword evidence="5 13" id="KW-0349">Heme</keyword>
<evidence type="ECO:0000256" key="10">
    <source>
        <dbReference type="ARBA" id="ARBA00023004"/>
    </source>
</evidence>
<evidence type="ECO:0000256" key="14">
    <source>
        <dbReference type="RuleBase" id="RU000461"/>
    </source>
</evidence>
<evidence type="ECO:0000313" key="16">
    <source>
        <dbReference type="EMBL" id="NOV48962.1"/>
    </source>
</evidence>
<keyword evidence="11 14" id="KW-0503">Monooxygenase</keyword>
<dbReference type="PROSITE" id="PS00086">
    <property type="entry name" value="CYTOCHROME_P450"/>
    <property type="match status" value="1"/>
</dbReference>
<evidence type="ECO:0000256" key="5">
    <source>
        <dbReference type="ARBA" id="ARBA00022617"/>
    </source>
</evidence>
<accession>A0A6M2DRY4</accession>
<dbReference type="EMBL" id="GIIL01005236">
    <property type="protein sequence ID" value="NOV48962.1"/>
    <property type="molecule type" value="Transcribed_RNA"/>
</dbReference>
<evidence type="ECO:0000256" key="15">
    <source>
        <dbReference type="SAM" id="Phobius"/>
    </source>
</evidence>
<dbReference type="InterPro" id="IPR002401">
    <property type="entry name" value="Cyt_P450_E_grp-I"/>
</dbReference>
<evidence type="ECO:0000256" key="6">
    <source>
        <dbReference type="ARBA" id="ARBA00022723"/>
    </source>
</evidence>
<evidence type="ECO:0000256" key="13">
    <source>
        <dbReference type="PIRSR" id="PIRSR602401-1"/>
    </source>
</evidence>
<dbReference type="GO" id="GO:0020037">
    <property type="term" value="F:heme binding"/>
    <property type="evidence" value="ECO:0007669"/>
    <property type="project" value="InterPro"/>
</dbReference>
<evidence type="ECO:0000256" key="12">
    <source>
        <dbReference type="ARBA" id="ARBA00023136"/>
    </source>
</evidence>
<reference evidence="16" key="1">
    <citation type="submission" date="2020-03" db="EMBL/GenBank/DDBJ databases">
        <title>Transcriptomic Profiling of the Digestive Tract of the Rat Flea, Xenopsylla cheopis, Following Blood Feeding and Infection with Yersinia pestis.</title>
        <authorList>
            <person name="Bland D.M."/>
            <person name="Martens C.A."/>
            <person name="Virtaneva K."/>
            <person name="Kanakabandi K."/>
            <person name="Long D."/>
            <person name="Rosenke R."/>
            <person name="Saturday G.A."/>
            <person name="Hoyt F.H."/>
            <person name="Bruno D.P."/>
            <person name="Ribeiro J.M.C."/>
            <person name="Hinnebusch J."/>
        </authorList>
    </citation>
    <scope>NUCLEOTIDE SEQUENCE</scope>
</reference>
<organism evidence="16">
    <name type="scientific">Xenopsylla cheopis</name>
    <name type="common">Oriental rat flea</name>
    <name type="synonym">Pulex cheopis</name>
    <dbReference type="NCBI Taxonomy" id="163159"/>
    <lineage>
        <taxon>Eukaryota</taxon>
        <taxon>Metazoa</taxon>
        <taxon>Ecdysozoa</taxon>
        <taxon>Arthropoda</taxon>
        <taxon>Hexapoda</taxon>
        <taxon>Insecta</taxon>
        <taxon>Pterygota</taxon>
        <taxon>Neoptera</taxon>
        <taxon>Endopterygota</taxon>
        <taxon>Siphonaptera</taxon>
        <taxon>Pulicidae</taxon>
        <taxon>Xenopsyllinae</taxon>
        <taxon>Xenopsylla</taxon>
    </lineage>
</organism>
<keyword evidence="15" id="KW-0812">Transmembrane</keyword>
<dbReference type="GO" id="GO:0016705">
    <property type="term" value="F:oxidoreductase activity, acting on paired donors, with incorporation or reduction of molecular oxygen"/>
    <property type="evidence" value="ECO:0007669"/>
    <property type="project" value="InterPro"/>
</dbReference>
<dbReference type="InterPro" id="IPR001128">
    <property type="entry name" value="Cyt_P450"/>
</dbReference>
<evidence type="ECO:0000256" key="4">
    <source>
        <dbReference type="ARBA" id="ARBA00010617"/>
    </source>
</evidence>
<comment type="similarity">
    <text evidence="4 14">Belongs to the cytochrome P450 family.</text>
</comment>
<evidence type="ECO:0000256" key="7">
    <source>
        <dbReference type="ARBA" id="ARBA00022824"/>
    </source>
</evidence>
<keyword evidence="15" id="KW-1133">Transmembrane helix</keyword>
<dbReference type="PANTHER" id="PTHR24292:SF100">
    <property type="entry name" value="CYTOCHROME P450 6A16, ISOFORM B-RELATED"/>
    <property type="match status" value="1"/>
</dbReference>
<dbReference type="Gene3D" id="1.10.630.10">
    <property type="entry name" value="Cytochrome P450"/>
    <property type="match status" value="1"/>
</dbReference>
<keyword evidence="6 13" id="KW-0479">Metal-binding</keyword>
<evidence type="ECO:0000256" key="2">
    <source>
        <dbReference type="ARBA" id="ARBA00004174"/>
    </source>
</evidence>
<evidence type="ECO:0000256" key="11">
    <source>
        <dbReference type="ARBA" id="ARBA00023033"/>
    </source>
</evidence>
<keyword evidence="10 13" id="KW-0408">Iron</keyword>
<evidence type="ECO:0000256" key="9">
    <source>
        <dbReference type="ARBA" id="ARBA00023002"/>
    </source>
</evidence>
<dbReference type="InterPro" id="IPR017972">
    <property type="entry name" value="Cyt_P450_CS"/>
</dbReference>
<dbReference type="FunFam" id="1.10.630.10:FF:000042">
    <property type="entry name" value="Cytochrome P450"/>
    <property type="match status" value="1"/>
</dbReference>
<proteinExistence type="inferred from homology"/>
<keyword evidence="9 14" id="KW-0560">Oxidoreductase</keyword>
<dbReference type="GO" id="GO:0004497">
    <property type="term" value="F:monooxygenase activity"/>
    <property type="evidence" value="ECO:0007669"/>
    <property type="project" value="UniProtKB-KW"/>
</dbReference>
<keyword evidence="8" id="KW-0492">Microsome</keyword>
<sequence length="514" mass="59291">MSGCNCAGWWLAAAAIIVGFLYWKMKEIYKFWQIRNIPHRTPSLIVGNFGKVFIGKQSMGDALQEIYNEFKGTGPYAGYYTMLSPTLVVLDPEAIKSIMVKDFQYFHNRGEYYNEKDDPLSAHLFSIEDDKWKRLRKKLSPTFTSGRMKMMYSTMMENAVELKEYMQETVSKNSVLEIKDVLARFTTDIIGSCALGVQCNTIKNPDAEFREIGRKFLSTDFKNTLKQLFAFTFKSFSRRIGLTIIDKDVSKFFLDRIEETIKFREQNNVKRNDFLQLLIQLKSKGYLEDNDEGEIVDDKSTLTLNEIAAQAFVFYLGGFETSSSTMSFCLYELAVNPDIQKKCRDEINRILEMNGDKLTYDCIVQMNYLDQVIYETMRKYPVLPVLTRECGKDYTLPGTTMWIPKGTSVFIPVSGIHHDPEIYPEPNKFDPERFTEEAKNARHHYAYLPFGEGPRICIGMRFGLMQTRLGLITIIRDYNILPSDKTKVPLEMDPRSFIPASVGGITLKFEKIEN</sequence>
<dbReference type="Pfam" id="PF00067">
    <property type="entry name" value="p450"/>
    <property type="match status" value="1"/>
</dbReference>
<dbReference type="InterPro" id="IPR036396">
    <property type="entry name" value="Cyt_P450_sf"/>
</dbReference>
<comment type="subcellular location">
    <subcellularLocation>
        <location evidence="3">Endoplasmic reticulum membrane</location>
        <topology evidence="3">Peripheral membrane protein</topology>
    </subcellularLocation>
    <subcellularLocation>
        <location evidence="2">Microsome membrane</location>
        <topology evidence="2">Peripheral membrane protein</topology>
    </subcellularLocation>
</comment>
<evidence type="ECO:0000256" key="8">
    <source>
        <dbReference type="ARBA" id="ARBA00022848"/>
    </source>
</evidence>
<dbReference type="PRINTS" id="PR00385">
    <property type="entry name" value="P450"/>
</dbReference>
<feature type="transmembrane region" description="Helical" evidence="15">
    <location>
        <begin position="6"/>
        <end position="23"/>
    </location>
</feature>
<evidence type="ECO:0000256" key="3">
    <source>
        <dbReference type="ARBA" id="ARBA00004406"/>
    </source>
</evidence>
<evidence type="ECO:0000256" key="1">
    <source>
        <dbReference type="ARBA" id="ARBA00001971"/>
    </source>
</evidence>
<dbReference type="PRINTS" id="PR00463">
    <property type="entry name" value="EP450I"/>
</dbReference>
<dbReference type="GO" id="GO:0005789">
    <property type="term" value="C:endoplasmic reticulum membrane"/>
    <property type="evidence" value="ECO:0007669"/>
    <property type="project" value="UniProtKB-SubCell"/>
</dbReference>
<protein>
    <submittedName>
        <fullName evidence="16">Putative cytochrome</fullName>
    </submittedName>
</protein>
<dbReference type="GO" id="GO:0005506">
    <property type="term" value="F:iron ion binding"/>
    <property type="evidence" value="ECO:0007669"/>
    <property type="project" value="InterPro"/>
</dbReference>